<protein>
    <submittedName>
        <fullName evidence="4">Leucine-rich repeat protein</fullName>
    </submittedName>
</protein>
<evidence type="ECO:0000259" key="3">
    <source>
        <dbReference type="SMART" id="SM00635"/>
    </source>
</evidence>
<organism evidence="4 5">
    <name type="scientific">Blautia luti DSM 14534 = JCM 17040</name>
    <dbReference type="NCBI Taxonomy" id="649762"/>
    <lineage>
        <taxon>Bacteria</taxon>
        <taxon>Bacillati</taxon>
        <taxon>Bacillota</taxon>
        <taxon>Clostridia</taxon>
        <taxon>Lachnospirales</taxon>
        <taxon>Lachnospiraceae</taxon>
        <taxon>Blautia</taxon>
    </lineage>
</organism>
<dbReference type="SUPFAM" id="SSF49464">
    <property type="entry name" value="Carboxypeptidase regulatory domain-like"/>
    <property type="match status" value="3"/>
</dbReference>
<comment type="caution">
    <text evidence="4">The sequence shown here is derived from an EMBL/GenBank/DDBJ whole genome shotgun (WGS) entry which is preliminary data.</text>
</comment>
<dbReference type="Pfam" id="PF13306">
    <property type="entry name" value="LRR_5"/>
    <property type="match status" value="8"/>
</dbReference>
<feature type="region of interest" description="Disordered" evidence="1">
    <location>
        <begin position="1"/>
        <end position="23"/>
    </location>
</feature>
<dbReference type="PANTHER" id="PTHR45661">
    <property type="entry name" value="SURFACE ANTIGEN"/>
    <property type="match status" value="1"/>
</dbReference>
<feature type="region of interest" description="Disordered" evidence="1">
    <location>
        <begin position="53"/>
        <end position="107"/>
    </location>
</feature>
<dbReference type="EMBL" id="WMBC01000002">
    <property type="protein sequence ID" value="MTD60351.1"/>
    <property type="molecule type" value="Genomic_DNA"/>
</dbReference>
<dbReference type="SUPFAM" id="SSF49373">
    <property type="entry name" value="Invasin/intimin cell-adhesion fragments"/>
    <property type="match status" value="2"/>
</dbReference>
<dbReference type="InterPro" id="IPR032675">
    <property type="entry name" value="LRR_dom_sf"/>
</dbReference>
<dbReference type="Proteomes" id="UP000437824">
    <property type="component" value="Unassembled WGS sequence"/>
</dbReference>
<dbReference type="Gene3D" id="2.60.40.1080">
    <property type="match status" value="2"/>
</dbReference>
<dbReference type="Gene3D" id="3.80.10.10">
    <property type="entry name" value="Ribonuclease Inhibitor"/>
    <property type="match status" value="12"/>
</dbReference>
<keyword evidence="2" id="KW-0732">Signal</keyword>
<dbReference type="Gene3D" id="2.60.40.1120">
    <property type="entry name" value="Carboxypeptidase-like, regulatory domain"/>
    <property type="match status" value="3"/>
</dbReference>
<dbReference type="SUPFAM" id="SSF52058">
    <property type="entry name" value="L domain-like"/>
    <property type="match status" value="6"/>
</dbReference>
<dbReference type="InterPro" id="IPR008964">
    <property type="entry name" value="Invasin/intimin_cell_adhesion"/>
</dbReference>
<dbReference type="InterPro" id="IPR026906">
    <property type="entry name" value="LRR_5"/>
</dbReference>
<feature type="signal peptide" evidence="2">
    <location>
        <begin position="1"/>
        <end position="44"/>
    </location>
</feature>
<dbReference type="PANTHER" id="PTHR45661:SF3">
    <property type="entry name" value="IG-LIKE DOMAIN-CONTAINING PROTEIN"/>
    <property type="match status" value="1"/>
</dbReference>
<gene>
    <name evidence="4" type="ORF">GKZ57_03510</name>
</gene>
<feature type="chain" id="PRO_5032825513" evidence="2">
    <location>
        <begin position="45"/>
        <end position="3019"/>
    </location>
</feature>
<dbReference type="Gene3D" id="3.40.50.12480">
    <property type="match status" value="2"/>
</dbReference>
<dbReference type="SMART" id="SM00635">
    <property type="entry name" value="BID_2"/>
    <property type="match status" value="2"/>
</dbReference>
<feature type="domain" description="BIG2" evidence="3">
    <location>
        <begin position="2859"/>
        <end position="2933"/>
    </location>
</feature>
<feature type="domain" description="BIG2" evidence="3">
    <location>
        <begin position="2941"/>
        <end position="3017"/>
    </location>
</feature>
<evidence type="ECO:0000313" key="5">
    <source>
        <dbReference type="Proteomes" id="UP000437824"/>
    </source>
</evidence>
<feature type="compositionally biased region" description="Acidic residues" evidence="1">
    <location>
        <begin position="72"/>
        <end position="103"/>
    </location>
</feature>
<sequence>MKKNRAGNAQKGKRKSMRKKKLAKKVTAVILAAIMSLQSTAAYAAEFGEIFSSGEESKEEESFDSGSVSEDTSQETEVDEFSSGEETEWTDGTTDDSAEENTEGDTVQKAAVSAGDFTYEELNGSYIGITSYKGEETEVVIPSEIDGFTVQKISDRAFAGSSVKKVQIPDTVTVIGNSAFRNSSIESITIPNRVTSIENAAFMECTSMTTVTFGNSLKSLGEYVFYGCTGLTELQLPDSLKSYGYRTFANCSNLEKINYPVSLVSGADNAFQDDTKLTEITVPEGVSILASGAFQNASCLKKITLPAGLIKIGNAAFQGCSGLTEISIPDSVTEIGEYAFHGCTGIKELKLPDNLNSYGYCAFADCSNLEKINYPISLISGATDAFRDDVKLTEIAVPEGVETLAPGAFQNAGYLRKITLPEGLIKVGNAAFQNCRNLREISIPDSVTEIGDYAFSGCNALREAVFPQTLTTIGQRAFADCTALAKISYPAGVVNAGSEIFSNCSSLVRVEIPEGVTAVPDRMFENAGYLEEIMLPSTLQTIGSFSFGGCRSLDRITLPSSVTSVGYRAFQNCENLKKIWIGSKMTSMNESFYNCDKNSLVIYGEKSSYAEEWAKNNGFSFMAGAIDQDDAELQGCVKDEKGRGIDNVLVMIYDKAGQRTEGKIYTDADGRWKYAKAVPGKKYRIYFQHELYRFENSYVECTVGNSSQTVDMTGTRIYENEEADGAENFTYDVIDGNDIRITAYKGNGNKVVIPEEIDGYIVKELGNSVFENNQSLKEIVLPSGMEKLGTAVFRNCKMLTTVRFNAALKEIGNASFQGCTAMSRIDFPIQLNRIGEYAFYGCTGLTELQLPDSLASYEYRAFADCSNLEKINYPISLTSGAFGAFQNDTKLTEITVPEGVKTLAPGAFQNASCLKKITLPAGLTKIGNAAFQGCTGLTEIDIPDSVTEIGEYAFQDCRKVKKLILPDGLKRYGYRAFSDCELLESINYPLKLEEGGANAFQNDKTLSEIIIPDGTEIIAAHAFDGASYLQNVQLPGSLKEIKNAAFQNCTALRQIHIPDGVVSLGEYVFNGCSALKEVQLPDSVTSMGYRTFSNCTALKKIHYPAGLIQSGSRCFENCTSLKSMEVPEGVMVLPDRIFDSAAYLTDISLPSTLTTIGQFAFTGCSALERLILPDSVTSVKYRAFENCTSLTKIWIGRNVKEISDGFRNCDKNKLTIYGEANTYAQQWAEENGFNFVAQRLDSEDALIYGKVTDQTGKGVEKVFISIYNKDERKTETQIYTDSDGKWNYNKAVKGRNYRIYFWHEEYQFQVAYIDSTADGSAINITGTPNYEKGQENPQEDFEYSKINGNDIRITKFKGTGSKVVIPAQIEGYTVKELGNSVFANNQELKEIILPSELTTIGAAAFKNCTILTTVRLGANTEYIGNEAFRGCTSMKEIQLPIQLKGIGEYAFYECTGLTELHLPDTLNYYNYRAFAKCANLKKINYPLSLNSGADNAFEEDRNLTEITVPEGVETLASHAFHGASYLQKVALPNSLLVIGNAAFDGCSGISQIQIPEHVTSIGEYAFYGCTSIKELALPDGLESYGYRAFAGCAALEKINYPKSLTSGADNAFQGDKNLTEIIVPEGVETLAPHVFHSASCLQNIKLPDSLKTIGNAAFEGCSGITQINIPDQVASVGEYAFAGCTGLKEMILPDSVENIGYRAFADCTELTSCSYPMNLKMAGSDIWSNNRKLKKIVIPEGVTKIPDRTFQNASYLRYVILPATLKTIGTAAFEGCKGLPEIELNSGLTQIGEYSFADCDGLITVKIPETVTQIGYRAFAQCRNLVYVSALGNGLTELKNQAFDSDASLNRIDIPESTVTIEDHVFDGCSNVVIYCKSTAYAAEYAIKHNIPVYITDGDNKDGKVLNTEKSYYTTNTMGSSGYVDLIASYELKEEVKEKVSKMQLQFVIPSDMTLLEQTIMVGGKRCTDYTFGNSILSVPVKEAAQTVRFSLNPSKSRNLFTLAKLSYTYEGQKGTDFIDCIDSDLPVMTLEAPSEINKAEFEVSGTAPGSSKVNFYIDGKACGTASSSKAGKYSKNLKLSNPKDDTAYKIKVTTETESGIIEQTASVVYSEQSPVLEELKLYYWGHDSSMNYYNRVFDLTDKTQLQNTITFNPNYEYTFTVKMSNREKINNLYVTSTRNGTVKYLKAEWNNTKGCYVTSGKFDGSNSSYVPGTIGVKYNLTYDEIKNMKDEDAGHKIINDYKKQHDFSDEKLKILSSDENSLSCVATLKDGNQITYEYNDFSARELYEYLLKNGYVQNQGRSSETEEFSAGGDGENFSAGAAFDISDLLKDIAKEYTVNGVKYYVLHTEDNRTDYLTIQYDGITDTFKTWVFKSSIKTMAEDDLAYYLFSEFGDMTPTESASSVIDFAYDAGKATYKYMGKMWELDMQIRPGMSEAQKQAVQDARNLATTVLLMRYFGAFFDMAAGAEMSTGNVGAWAACWALSKSLGYVADLLEEKGWAGARDSLIETFITTPLTWIIDPSGYVYEAVTDNRLSDVTATVYYKDKNGKSVLWNAQEYDQNNPVMTDMDGTYSWDVPEGTWQVKYEKEGYETAYSDWMEVPPPQTEVHISMRSTQKPEVLWTETKKDYVTIRFTKYMTPDTVNTVVLKDAQDKNISYTLEYDTSQTSLDGTVYADAYTFRFKDKTLKTGEACSINIPGTVTSYSQIAVKPVKYQTRNTGDMTLSVPENIQTACGGITQFDLKLNGEAGSEVDNLTPEIMSSFEEFLQIVRVQKTGTGTWKIAVKGIMQGEAAVIVKIPGTSLRKDIKVTIQDTGEVHQHSYGGYKTTRRPTVFKAGEKVKTCSVCGYEKKVSIAKLKPVLKVNVSSITLKTRQQTSGLKITMAKGDKVTSWKSADTKIVKVSGNGKLTAQKKTGTTTVTVKLKSGLSKKIKVKVQSSTVKTTKISGLPKNIILKKGKTTTLKPVLTPFTAGEKITYVSSDKKRVSVSSKGVVKGLRAGKAKITVKSGKQKITITVTVK</sequence>
<name>A0A844GI23_9FIRM</name>
<evidence type="ECO:0000256" key="1">
    <source>
        <dbReference type="SAM" id="MobiDB-lite"/>
    </source>
</evidence>
<dbReference type="Pfam" id="PF02368">
    <property type="entry name" value="Big_2"/>
    <property type="match status" value="1"/>
</dbReference>
<proteinExistence type="predicted"/>
<evidence type="ECO:0000313" key="4">
    <source>
        <dbReference type="EMBL" id="MTD60351.1"/>
    </source>
</evidence>
<dbReference type="InterPro" id="IPR008969">
    <property type="entry name" value="CarboxyPept-like_regulatory"/>
</dbReference>
<dbReference type="InterPro" id="IPR053139">
    <property type="entry name" value="Surface_bspA-like"/>
</dbReference>
<dbReference type="InterPro" id="IPR003343">
    <property type="entry name" value="Big_2"/>
</dbReference>
<evidence type="ECO:0000256" key="2">
    <source>
        <dbReference type="SAM" id="SignalP"/>
    </source>
</evidence>
<accession>A0A844GI23</accession>
<reference evidence="4 5" key="1">
    <citation type="submission" date="2019-11" db="EMBL/GenBank/DDBJ databases">
        <title>Draft genome sequence of Blautia luti DSM 14534T, isolated from human stool.</title>
        <authorList>
            <person name="Ortiz R."/>
            <person name="Melis-Arcos F."/>
            <person name="Covarrubias P."/>
            <person name="Cardenas J.P."/>
            <person name="Perez-Donoso J."/>
            <person name="Almonacid D."/>
        </authorList>
    </citation>
    <scope>NUCLEOTIDE SEQUENCE [LARGE SCALE GENOMIC DNA]</scope>
    <source>
        <strain evidence="4 5">DSM 14534</strain>
    </source>
</reference>